<organism evidence="3 4">
    <name type="scientific">Mycena venus</name>
    <dbReference type="NCBI Taxonomy" id="2733690"/>
    <lineage>
        <taxon>Eukaryota</taxon>
        <taxon>Fungi</taxon>
        <taxon>Dikarya</taxon>
        <taxon>Basidiomycota</taxon>
        <taxon>Agaricomycotina</taxon>
        <taxon>Agaricomycetes</taxon>
        <taxon>Agaricomycetidae</taxon>
        <taxon>Agaricales</taxon>
        <taxon>Marasmiineae</taxon>
        <taxon>Mycenaceae</taxon>
        <taxon>Mycena</taxon>
    </lineage>
</organism>
<gene>
    <name evidence="3" type="ORF">MVEN_01817500</name>
</gene>
<feature type="transmembrane region" description="Helical" evidence="1">
    <location>
        <begin position="95"/>
        <end position="115"/>
    </location>
</feature>
<feature type="transmembrane region" description="Helical" evidence="1">
    <location>
        <begin position="53"/>
        <end position="75"/>
    </location>
</feature>
<feature type="transmembrane region" description="Helical" evidence="1">
    <location>
        <begin position="157"/>
        <end position="183"/>
    </location>
</feature>
<accession>A0A8H6XJD7</accession>
<evidence type="ECO:0000256" key="1">
    <source>
        <dbReference type="SAM" id="Phobius"/>
    </source>
</evidence>
<evidence type="ECO:0000259" key="2">
    <source>
        <dbReference type="Pfam" id="PF20152"/>
    </source>
</evidence>
<feature type="domain" description="DUF6534" evidence="2">
    <location>
        <begin position="170"/>
        <end position="268"/>
    </location>
</feature>
<evidence type="ECO:0000313" key="4">
    <source>
        <dbReference type="Proteomes" id="UP000620124"/>
    </source>
</evidence>
<dbReference type="InterPro" id="IPR045339">
    <property type="entry name" value="DUF6534"/>
</dbReference>
<dbReference type="AlphaFoldDB" id="A0A8H6XJD7"/>
<name>A0A8H6XJD7_9AGAR</name>
<reference evidence="3" key="1">
    <citation type="submission" date="2020-05" db="EMBL/GenBank/DDBJ databases">
        <title>Mycena genomes resolve the evolution of fungal bioluminescence.</title>
        <authorList>
            <person name="Tsai I.J."/>
        </authorList>
    </citation>
    <scope>NUCLEOTIDE SEQUENCE</scope>
    <source>
        <strain evidence="3">CCC161011</strain>
    </source>
</reference>
<protein>
    <recommendedName>
        <fullName evidence="2">DUF6534 domain-containing protein</fullName>
    </recommendedName>
</protein>
<sequence>MPSISLRQPPPEITLFGVLDLASGTDLFLQGVLCGQFAHYTNVNEQDSWLMKLFVAGLALLTTLKTVQILAIRWTQNVALFQNLEAVVNLWHTEWISRPTLILGAVIVFYVQMFFCHRLWILSHNRYIVVAAVTTFIFAIAAAGVATYLFTNITLSAIWIATHLGVAMGGDLLQTGSIVFYLLRHSKTVIRPGPTASMINSLLRVTIQSAAPGAFCALVNFITTIATVKMHVLDVAGLSAPLVASGVANTVLPKVYAIAAMWTLNSREDIRSAAANIHPTHLDLDTAALGGTSGPESHNYFSPGEVDRNGRERIEVKNIERHSPPV</sequence>
<dbReference type="OrthoDB" id="3268841at2759"/>
<dbReference type="EMBL" id="JACAZI010000017">
    <property type="protein sequence ID" value="KAF7342293.1"/>
    <property type="molecule type" value="Genomic_DNA"/>
</dbReference>
<keyword evidence="1" id="KW-0812">Transmembrane</keyword>
<keyword evidence="4" id="KW-1185">Reference proteome</keyword>
<dbReference type="PANTHER" id="PTHR40465">
    <property type="entry name" value="CHROMOSOME 1, WHOLE GENOME SHOTGUN SEQUENCE"/>
    <property type="match status" value="1"/>
</dbReference>
<comment type="caution">
    <text evidence="3">The sequence shown here is derived from an EMBL/GenBank/DDBJ whole genome shotgun (WGS) entry which is preliminary data.</text>
</comment>
<dbReference type="Pfam" id="PF20152">
    <property type="entry name" value="DUF6534"/>
    <property type="match status" value="1"/>
</dbReference>
<feature type="transmembrane region" description="Helical" evidence="1">
    <location>
        <begin position="127"/>
        <end position="151"/>
    </location>
</feature>
<keyword evidence="1" id="KW-0472">Membrane</keyword>
<dbReference type="PANTHER" id="PTHR40465:SF1">
    <property type="entry name" value="DUF6534 DOMAIN-CONTAINING PROTEIN"/>
    <property type="match status" value="1"/>
</dbReference>
<dbReference type="Proteomes" id="UP000620124">
    <property type="component" value="Unassembled WGS sequence"/>
</dbReference>
<keyword evidence="1" id="KW-1133">Transmembrane helix</keyword>
<evidence type="ECO:0000313" key="3">
    <source>
        <dbReference type="EMBL" id="KAF7342293.1"/>
    </source>
</evidence>
<proteinExistence type="predicted"/>